<dbReference type="RefSeq" id="XP_020115759.1">
    <property type="nucleotide sequence ID" value="XM_020263997.1"/>
</dbReference>
<evidence type="ECO:0000313" key="15">
    <source>
        <dbReference type="Proteomes" id="UP000214365"/>
    </source>
</evidence>
<dbReference type="GeneID" id="31008857"/>
<name>A0A1Q5Q713_TALAT</name>
<comment type="function">
    <text evidence="9 11">Component of the Mediator complex, a coactivator involved in the regulated transcription of nearly all RNA polymerase II-dependent genes. Mediator functions as a bridge to convey information from gene-specific regulatory proteins to the basal RNA polymerase II transcription machinery. Mediator is recruited to promoters by direct interactions with regulatory proteins and serves as a scaffold for the assembly of a functional preinitiation complex with RNA polymerase II and the general transcription factors.</text>
</comment>
<feature type="compositionally biased region" description="Basic and acidic residues" evidence="12">
    <location>
        <begin position="1083"/>
        <end position="1094"/>
    </location>
</feature>
<gene>
    <name evidence="14" type="ORF">UA08_09101</name>
</gene>
<dbReference type="InterPro" id="IPR013947">
    <property type="entry name" value="Mediator_Med14"/>
</dbReference>
<evidence type="ECO:0000256" key="8">
    <source>
        <dbReference type="ARBA" id="ARBA00023242"/>
    </source>
</evidence>
<dbReference type="Proteomes" id="UP000214365">
    <property type="component" value="Unassembled WGS sequence"/>
</dbReference>
<evidence type="ECO:0000259" key="13">
    <source>
        <dbReference type="Pfam" id="PF08638"/>
    </source>
</evidence>
<dbReference type="STRING" id="1441469.A0A1Q5Q713"/>
<dbReference type="GO" id="GO:0070847">
    <property type="term" value="C:core mediator complex"/>
    <property type="evidence" value="ECO:0007669"/>
    <property type="project" value="TreeGrafter"/>
</dbReference>
<keyword evidence="15" id="KW-1185">Reference proteome</keyword>
<protein>
    <recommendedName>
        <fullName evidence="4 11">Mediator of RNA polymerase II transcription subunit 14</fullName>
    </recommendedName>
    <alternativeName>
        <fullName evidence="10 11">Mediator complex subunit 14</fullName>
    </alternativeName>
</protein>
<evidence type="ECO:0000256" key="5">
    <source>
        <dbReference type="ARBA" id="ARBA00023015"/>
    </source>
</evidence>
<proteinExistence type="inferred from homology"/>
<dbReference type="InterPro" id="IPR055122">
    <property type="entry name" value="Med14_N"/>
</dbReference>
<feature type="domain" description="Mediator complex subunit MED14 N-terminal" evidence="13">
    <location>
        <begin position="92"/>
        <end position="303"/>
    </location>
</feature>
<feature type="region of interest" description="Disordered" evidence="12">
    <location>
        <begin position="1053"/>
        <end position="1094"/>
    </location>
</feature>
<evidence type="ECO:0000256" key="3">
    <source>
        <dbReference type="ARBA" id="ARBA00011837"/>
    </source>
</evidence>
<dbReference type="PANTHER" id="PTHR12809">
    <property type="entry name" value="MEDIATOR COMPLEX SUBUNIT"/>
    <property type="match status" value="1"/>
</dbReference>
<evidence type="ECO:0000313" key="14">
    <source>
        <dbReference type="EMBL" id="OKL55638.1"/>
    </source>
</evidence>
<accession>A0A1Q5Q713</accession>
<evidence type="ECO:0000256" key="10">
    <source>
        <dbReference type="ARBA" id="ARBA00032007"/>
    </source>
</evidence>
<organism evidence="14 15">
    <name type="scientific">Talaromyces atroroseus</name>
    <dbReference type="NCBI Taxonomy" id="1441469"/>
    <lineage>
        <taxon>Eukaryota</taxon>
        <taxon>Fungi</taxon>
        <taxon>Dikarya</taxon>
        <taxon>Ascomycota</taxon>
        <taxon>Pezizomycotina</taxon>
        <taxon>Eurotiomycetes</taxon>
        <taxon>Eurotiomycetidae</taxon>
        <taxon>Eurotiales</taxon>
        <taxon>Trichocomaceae</taxon>
        <taxon>Talaromyces</taxon>
        <taxon>Talaromyces sect. Trachyspermi</taxon>
    </lineage>
</organism>
<keyword evidence="8 11" id="KW-0539">Nucleus</keyword>
<dbReference type="Pfam" id="PF08638">
    <property type="entry name" value="Med14"/>
    <property type="match status" value="1"/>
</dbReference>
<dbReference type="GO" id="GO:0016592">
    <property type="term" value="C:mediator complex"/>
    <property type="evidence" value="ECO:0007669"/>
    <property type="project" value="UniProtKB-UniRule"/>
</dbReference>
<keyword evidence="7 11" id="KW-0804">Transcription</keyword>
<dbReference type="AlphaFoldDB" id="A0A1Q5Q713"/>
<feature type="compositionally biased region" description="Low complexity" evidence="12">
    <location>
        <begin position="121"/>
        <end position="133"/>
    </location>
</feature>
<reference evidence="14 15" key="1">
    <citation type="submission" date="2015-06" db="EMBL/GenBank/DDBJ databases">
        <title>Talaromyces atroroseus IBT 11181 draft genome.</title>
        <authorList>
            <person name="Rasmussen K.B."/>
            <person name="Rasmussen S."/>
            <person name="Petersen B."/>
            <person name="Sicheritz-Ponten T."/>
            <person name="Mortensen U.H."/>
            <person name="Thrane U."/>
        </authorList>
    </citation>
    <scope>NUCLEOTIDE SEQUENCE [LARGE SCALE GENOMIC DNA]</scope>
    <source>
        <strain evidence="14 15">IBT 11181</strain>
    </source>
</reference>
<keyword evidence="6 11" id="KW-0010">Activator</keyword>
<dbReference type="GO" id="GO:0006357">
    <property type="term" value="P:regulation of transcription by RNA polymerase II"/>
    <property type="evidence" value="ECO:0007669"/>
    <property type="project" value="InterPro"/>
</dbReference>
<comment type="subunit">
    <text evidence="3 11">Component of the Mediator complex.</text>
</comment>
<comment type="similarity">
    <text evidence="2 11">Belongs to the Mediator complex subunit 14 family.</text>
</comment>
<comment type="caution">
    <text evidence="14">The sequence shown here is derived from an EMBL/GenBank/DDBJ whole genome shotgun (WGS) entry which is preliminary data.</text>
</comment>
<dbReference type="GO" id="GO:0003712">
    <property type="term" value="F:transcription coregulator activity"/>
    <property type="evidence" value="ECO:0007669"/>
    <property type="project" value="UniProtKB-UniRule"/>
</dbReference>
<dbReference type="OrthoDB" id="205099at2759"/>
<evidence type="ECO:0000256" key="11">
    <source>
        <dbReference type="RuleBase" id="RU365082"/>
    </source>
</evidence>
<feature type="region of interest" description="Disordered" evidence="12">
    <location>
        <begin position="1"/>
        <end position="74"/>
    </location>
</feature>
<evidence type="ECO:0000256" key="1">
    <source>
        <dbReference type="ARBA" id="ARBA00004123"/>
    </source>
</evidence>
<feature type="region of interest" description="Disordered" evidence="12">
    <location>
        <begin position="121"/>
        <end position="142"/>
    </location>
</feature>
<dbReference type="EMBL" id="LFMY01000018">
    <property type="protein sequence ID" value="OKL55638.1"/>
    <property type="molecule type" value="Genomic_DNA"/>
</dbReference>
<evidence type="ECO:0000256" key="12">
    <source>
        <dbReference type="SAM" id="MobiDB-lite"/>
    </source>
</evidence>
<dbReference type="Pfam" id="PF26204">
    <property type="entry name" value="Med14_fung"/>
    <property type="match status" value="1"/>
</dbReference>
<sequence>MPGLVMDDVSASASRDWGNSYNRHGSNGESNLQHDNSLEKADRTSRSVNGFKSDDRKQSETSIVQGNGKPGAFTGKAQQEWAPELLHITQGFFPYAQLVNRAVQQCYNDLCDVITELAEAQGSSQPQQSSQNSFTNGKSMGNQDAGAVQKRIRILDFTQAKRTEFIKLLVLSQWSRQAVDVSKLIDLQNFIRTRHGAYQTAVQRVADMKRDLVRAQVANPDLQTALEVLTTGRVADMPEFGYKPPKPLSSRRLLATLQRINRIISTRLVTCEDIPISLHNYWVHDGRVTFAVQGGFELDLSIAEEDVSSQFYFIDLRFLFSPSSPIPKGRFFNELDLQINNILKTKGLKGCFDFIHNLVLVNKINILFKQAIDLSRGQWTGALRVELLHRTLVVHYWPDKSGPKSWIEIGVLSGRHRRQNISCLGLRWLREGKESDSSYIHFDTESLSMETILRSVIAIHSSHLLHSVYERIRTQKLFANYQLSINIQMSKIEPGNCRLHVQLTESRYLDASLEPVSGAMCIHTRPSLLCRLDKGGASDDDFVNRISRLRGIAAMEEIESDAKIFGWESVDHRKFKVDIRRAFPNNILRASFFRNRLWGNSWIVAATTSLSGDDWWILHLKPRSAPHSEVFDQIRTVSGGFSIQSTRVLAGDQLLTLRGSKYYFPDLDYSLTGILVMHSNALWLSELGYRSFLPSVEQLQLGSKFEVPCLYLKFDVADLPKALQISPPNGAKNKSYIHNSLTISYHGIDSHTKSAIVVAHGRFYTSLRKLGLKRLKLDECILLRRGGTAFAMRFLIAPGQSIMVDLFERIQRLNIILSLFETLQHNKITVQSVSLSKLSFVYASQEGLLANIFIRLTGPGNAASFDAAALRLHNESLFSLRLDISFNNSSPHNRIKPSLGMILNRTGPGYGVGSVLRLLTLTLPVLRALDSLIAAPRHNSALQIQILVRGAQTYQIYYTGLRFRFLLNASNRRDSVIWTLKDVRSEVLRESEKGVEAKLQEKIYRGKGNGWQGLGNGAVAEVDQVGDLLSELDSCFADVQSPVASLEHVQQVQHGAAEQKSGKAKDKGLNMNGNPKAAPTDRSNAKEADVIMID</sequence>
<feature type="compositionally biased region" description="Basic and acidic residues" evidence="12">
    <location>
        <begin position="36"/>
        <end position="45"/>
    </location>
</feature>
<evidence type="ECO:0000256" key="2">
    <source>
        <dbReference type="ARBA" id="ARBA00007813"/>
    </source>
</evidence>
<evidence type="ECO:0000256" key="4">
    <source>
        <dbReference type="ARBA" id="ARBA00019619"/>
    </source>
</evidence>
<comment type="subcellular location">
    <subcellularLocation>
        <location evidence="1 11">Nucleus</location>
    </subcellularLocation>
</comment>
<keyword evidence="5 11" id="KW-0805">Transcription regulation</keyword>
<evidence type="ECO:0000256" key="6">
    <source>
        <dbReference type="ARBA" id="ARBA00023159"/>
    </source>
</evidence>
<evidence type="ECO:0000256" key="9">
    <source>
        <dbReference type="ARBA" id="ARBA00025687"/>
    </source>
</evidence>
<feature type="compositionally biased region" description="Polar residues" evidence="12">
    <location>
        <begin position="11"/>
        <end position="35"/>
    </location>
</feature>
<dbReference type="PANTHER" id="PTHR12809:SF2">
    <property type="entry name" value="MEDIATOR OF RNA POLYMERASE II TRANSCRIPTION SUBUNIT 14"/>
    <property type="match status" value="1"/>
</dbReference>
<evidence type="ECO:0000256" key="7">
    <source>
        <dbReference type="ARBA" id="ARBA00023163"/>
    </source>
</evidence>